<dbReference type="Proteomes" id="UP001500657">
    <property type="component" value="Unassembled WGS sequence"/>
</dbReference>
<reference evidence="3 4" key="1">
    <citation type="journal article" date="2019" name="Int. J. Syst. Evol. Microbiol.">
        <title>The Global Catalogue of Microorganisms (GCM) 10K type strain sequencing project: providing services to taxonomists for standard genome sequencing and annotation.</title>
        <authorList>
            <consortium name="The Broad Institute Genomics Platform"/>
            <consortium name="The Broad Institute Genome Sequencing Center for Infectious Disease"/>
            <person name="Wu L."/>
            <person name="Ma J."/>
        </authorList>
    </citation>
    <scope>NUCLEOTIDE SEQUENCE [LARGE SCALE GENOMIC DNA]</scope>
    <source>
        <strain evidence="3 4">JCM 16242</strain>
    </source>
</reference>
<proteinExistence type="predicted"/>
<dbReference type="SUPFAM" id="SSF47616">
    <property type="entry name" value="GST C-terminal domain-like"/>
    <property type="match status" value="1"/>
</dbReference>
<evidence type="ECO:0000259" key="2">
    <source>
        <dbReference type="PROSITE" id="PS50405"/>
    </source>
</evidence>
<dbReference type="InterPro" id="IPR004045">
    <property type="entry name" value="Glutathione_S-Trfase_N"/>
</dbReference>
<dbReference type="PANTHER" id="PTHR44051">
    <property type="entry name" value="GLUTATHIONE S-TRANSFERASE-RELATED"/>
    <property type="match status" value="1"/>
</dbReference>
<name>A0ABN0UKA6_9GAMM</name>
<dbReference type="CDD" id="cd03207">
    <property type="entry name" value="GST_C_8"/>
    <property type="match status" value="1"/>
</dbReference>
<accession>A0ABN0UKA6</accession>
<sequence length="222" mass="24944">MATNTSPITVTAYPWVPAFARGLVRDLRVRWALEEAGLPYRVKLIGGEEKDSAEYLAWQPFGQVPAYEQDGMKLFESGAIVLHIAEQSDVLMPPDAAGRARVRTWLFAALNSIEPSVQELVGMDLFHGDEAWVEQRRPQVEGTVRKRLGALAAWLGEREYLETRFTAGDLLMVTVLRNLRHTDMLAHYPTLKAHSERCEARPAFQKALRDQMADFVPDPVAA</sequence>
<dbReference type="Gene3D" id="1.20.1050.10">
    <property type="match status" value="1"/>
</dbReference>
<feature type="domain" description="GST N-terminal" evidence="1">
    <location>
        <begin position="13"/>
        <end position="92"/>
    </location>
</feature>
<dbReference type="Pfam" id="PF14497">
    <property type="entry name" value="GST_C_3"/>
    <property type="match status" value="1"/>
</dbReference>
<dbReference type="CDD" id="cd03046">
    <property type="entry name" value="GST_N_GTT1_like"/>
    <property type="match status" value="1"/>
</dbReference>
<dbReference type="InterPro" id="IPR036249">
    <property type="entry name" value="Thioredoxin-like_sf"/>
</dbReference>
<dbReference type="InterPro" id="IPR004046">
    <property type="entry name" value="GST_C"/>
</dbReference>
<keyword evidence="4" id="KW-1185">Reference proteome</keyword>
<dbReference type="Pfam" id="PF02798">
    <property type="entry name" value="GST_N"/>
    <property type="match status" value="1"/>
</dbReference>
<dbReference type="InterPro" id="IPR040079">
    <property type="entry name" value="Glutathione_S-Trfase"/>
</dbReference>
<evidence type="ECO:0000313" key="4">
    <source>
        <dbReference type="Proteomes" id="UP001500657"/>
    </source>
</evidence>
<dbReference type="PROSITE" id="PS50404">
    <property type="entry name" value="GST_NTER"/>
    <property type="match status" value="1"/>
</dbReference>
<evidence type="ECO:0000313" key="3">
    <source>
        <dbReference type="EMBL" id="GAA0253090.1"/>
    </source>
</evidence>
<dbReference type="EMBL" id="BAAAFO010000003">
    <property type="protein sequence ID" value="GAA0253090.1"/>
    <property type="molecule type" value="Genomic_DNA"/>
</dbReference>
<dbReference type="PROSITE" id="PS50405">
    <property type="entry name" value="GST_CTER"/>
    <property type="match status" value="1"/>
</dbReference>
<organism evidence="3 4">
    <name type="scientific">Rhodanobacter caeni</name>
    <dbReference type="NCBI Taxonomy" id="657654"/>
    <lineage>
        <taxon>Bacteria</taxon>
        <taxon>Pseudomonadati</taxon>
        <taxon>Pseudomonadota</taxon>
        <taxon>Gammaproteobacteria</taxon>
        <taxon>Lysobacterales</taxon>
        <taxon>Rhodanobacteraceae</taxon>
        <taxon>Rhodanobacter</taxon>
    </lineage>
</organism>
<dbReference type="InterPro" id="IPR036282">
    <property type="entry name" value="Glutathione-S-Trfase_C_sf"/>
</dbReference>
<dbReference type="SFLD" id="SFLDG00358">
    <property type="entry name" value="Main_(cytGST)"/>
    <property type="match status" value="1"/>
</dbReference>
<dbReference type="SUPFAM" id="SSF52833">
    <property type="entry name" value="Thioredoxin-like"/>
    <property type="match status" value="1"/>
</dbReference>
<feature type="domain" description="GST C-terminal" evidence="2">
    <location>
        <begin position="95"/>
        <end position="220"/>
    </location>
</feature>
<dbReference type="RefSeq" id="WP_343882405.1">
    <property type="nucleotide sequence ID" value="NZ_BAAAFO010000003.1"/>
</dbReference>
<protein>
    <submittedName>
        <fullName evidence="3">Glutathione S-transferase family protein</fullName>
    </submittedName>
</protein>
<gene>
    <name evidence="3" type="ORF">GCM10009126_17960</name>
</gene>
<dbReference type="PANTHER" id="PTHR44051:SF8">
    <property type="entry name" value="GLUTATHIONE S-TRANSFERASE GSTA"/>
    <property type="match status" value="1"/>
</dbReference>
<dbReference type="SFLD" id="SFLDS00019">
    <property type="entry name" value="Glutathione_Transferase_(cytos"/>
    <property type="match status" value="1"/>
</dbReference>
<dbReference type="Gene3D" id="3.40.30.10">
    <property type="entry name" value="Glutaredoxin"/>
    <property type="match status" value="1"/>
</dbReference>
<evidence type="ECO:0000259" key="1">
    <source>
        <dbReference type="PROSITE" id="PS50404"/>
    </source>
</evidence>
<comment type="caution">
    <text evidence="3">The sequence shown here is derived from an EMBL/GenBank/DDBJ whole genome shotgun (WGS) entry which is preliminary data.</text>
</comment>
<dbReference type="InterPro" id="IPR010987">
    <property type="entry name" value="Glutathione-S-Trfase_C-like"/>
</dbReference>